<dbReference type="Proteomes" id="UP001642405">
    <property type="component" value="Unassembled WGS sequence"/>
</dbReference>
<dbReference type="EMBL" id="CAWUHB010000011">
    <property type="protein sequence ID" value="CAK7216321.1"/>
    <property type="molecule type" value="Genomic_DNA"/>
</dbReference>
<evidence type="ECO:0000256" key="2">
    <source>
        <dbReference type="ARBA" id="ARBA00023134"/>
    </source>
</evidence>
<dbReference type="InterPro" id="IPR001806">
    <property type="entry name" value="Small_GTPase"/>
</dbReference>
<protein>
    <submittedName>
        <fullName evidence="4">Uncharacterized protein</fullName>
    </submittedName>
</protein>
<feature type="compositionally biased region" description="Low complexity" evidence="3">
    <location>
        <begin position="358"/>
        <end position="371"/>
    </location>
</feature>
<dbReference type="PROSITE" id="PS51421">
    <property type="entry name" value="RAS"/>
    <property type="match status" value="1"/>
</dbReference>
<dbReference type="InterPro" id="IPR027417">
    <property type="entry name" value="P-loop_NTPase"/>
</dbReference>
<sequence>MVSIAWTSDEARYLKAIFSWQDRFDDEQDGGNRVQTAAARTCVGDFRVLMIGAKGVGKTALLTRFCDGSFDGNAPPDPRFVRGGRRPLRIDRLMYNMDVLEMPSQHLANADKSGEGVAAIGTKIGRRGSPSPAVTPAAMMLEQAIAITEAAIVVYDVCSPASFQQARRLYDRLRQERGMDIGGSMAHGPETPMPAEDGAQPKTSKRAVPKRKSMRFRSAKKEQRNQKQQEKEQQQQAQRAPVRSASAGARKKPARPFALLLVGSKSDADDSERRVAWIDGSKAVAAAAAAAPLPNVHGAAPPVPPAPGMPHSPPTLFLEASAKTGDNVNDAFVQIGREILRQRAERKRLLEELEQAAQKAATASGSSSTTTNNSLLRIESQASATSTATRRTFGMLRALGLPFGRRQAVTESPVVA</sequence>
<keyword evidence="2" id="KW-0342">GTP-binding</keyword>
<evidence type="ECO:0000256" key="1">
    <source>
        <dbReference type="ARBA" id="ARBA00022741"/>
    </source>
</evidence>
<dbReference type="Gene3D" id="3.40.50.300">
    <property type="entry name" value="P-loop containing nucleotide triphosphate hydrolases"/>
    <property type="match status" value="1"/>
</dbReference>
<feature type="region of interest" description="Disordered" evidence="3">
    <location>
        <begin position="180"/>
        <end position="251"/>
    </location>
</feature>
<dbReference type="PANTHER" id="PTHR24070">
    <property type="entry name" value="RAS, DI-RAS, AND RHEB FAMILY MEMBERS OF SMALL GTPASE SUPERFAMILY"/>
    <property type="match status" value="1"/>
</dbReference>
<evidence type="ECO:0000313" key="5">
    <source>
        <dbReference type="Proteomes" id="UP001642405"/>
    </source>
</evidence>
<keyword evidence="5" id="KW-1185">Reference proteome</keyword>
<reference evidence="4 5" key="1">
    <citation type="submission" date="2024-01" db="EMBL/GenBank/DDBJ databases">
        <authorList>
            <person name="Allen C."/>
            <person name="Tagirdzhanova G."/>
        </authorList>
    </citation>
    <scope>NUCLEOTIDE SEQUENCE [LARGE SCALE GENOMIC DNA]</scope>
</reference>
<gene>
    <name evidence="4" type="ORF">SCUCBS95973_002773</name>
</gene>
<dbReference type="SMART" id="SM00173">
    <property type="entry name" value="RAS"/>
    <property type="match status" value="1"/>
</dbReference>
<evidence type="ECO:0000313" key="4">
    <source>
        <dbReference type="EMBL" id="CAK7216321.1"/>
    </source>
</evidence>
<dbReference type="SMART" id="SM00175">
    <property type="entry name" value="RAB"/>
    <property type="match status" value="1"/>
</dbReference>
<keyword evidence="1" id="KW-0547">Nucleotide-binding</keyword>
<dbReference type="SUPFAM" id="SSF52540">
    <property type="entry name" value="P-loop containing nucleoside triphosphate hydrolases"/>
    <property type="match status" value="1"/>
</dbReference>
<dbReference type="InterPro" id="IPR020849">
    <property type="entry name" value="Small_GTPase_Ras-type"/>
</dbReference>
<evidence type="ECO:0000256" key="3">
    <source>
        <dbReference type="SAM" id="MobiDB-lite"/>
    </source>
</evidence>
<feature type="region of interest" description="Disordered" evidence="3">
    <location>
        <begin position="358"/>
        <end position="388"/>
    </location>
</feature>
<feature type="compositionally biased region" description="Basic and acidic residues" evidence="3">
    <location>
        <begin position="219"/>
        <end position="233"/>
    </location>
</feature>
<name>A0ABP0BAV3_9PEZI</name>
<dbReference type="PROSITE" id="PS51419">
    <property type="entry name" value="RAB"/>
    <property type="match status" value="1"/>
</dbReference>
<accession>A0ABP0BAV3</accession>
<proteinExistence type="predicted"/>
<organism evidence="4 5">
    <name type="scientific">Sporothrix curviconia</name>
    <dbReference type="NCBI Taxonomy" id="1260050"/>
    <lineage>
        <taxon>Eukaryota</taxon>
        <taxon>Fungi</taxon>
        <taxon>Dikarya</taxon>
        <taxon>Ascomycota</taxon>
        <taxon>Pezizomycotina</taxon>
        <taxon>Sordariomycetes</taxon>
        <taxon>Sordariomycetidae</taxon>
        <taxon>Ophiostomatales</taxon>
        <taxon>Ophiostomataceae</taxon>
        <taxon>Sporothrix</taxon>
    </lineage>
</organism>
<comment type="caution">
    <text evidence="4">The sequence shown here is derived from an EMBL/GenBank/DDBJ whole genome shotgun (WGS) entry which is preliminary data.</text>
</comment>
<feature type="compositionally biased region" description="Basic residues" evidence="3">
    <location>
        <begin position="203"/>
        <end position="218"/>
    </location>
</feature>